<feature type="signal peptide" evidence="2">
    <location>
        <begin position="1"/>
        <end position="28"/>
    </location>
</feature>
<evidence type="ECO:0000256" key="2">
    <source>
        <dbReference type="SAM" id="SignalP"/>
    </source>
</evidence>
<sequence length="164" mass="16034">MTRTPHRAAGAAAALCALALAGACTGPAEPPTFTPPAGGGPAAQPGGRGGALDPQEILDDALGGAKPLASGSGGLGSSFGQELADPVDRGSVSFLFACTGDARVTLWVSVDAGGAARTDDRPYTCADTALLISVPVERAGSKLAFTGSTPAAGRYAYAFVGRAS</sequence>
<accession>A0A8J3B3K5</accession>
<reference evidence="3" key="2">
    <citation type="submission" date="2020-09" db="EMBL/GenBank/DDBJ databases">
        <authorList>
            <person name="Sun Q."/>
            <person name="Ohkuma M."/>
        </authorList>
    </citation>
    <scope>NUCLEOTIDE SEQUENCE</scope>
    <source>
        <strain evidence="3">JCM 3090</strain>
    </source>
</reference>
<keyword evidence="2" id="KW-0732">Signal</keyword>
<evidence type="ECO:0000313" key="4">
    <source>
        <dbReference type="Proteomes" id="UP000649739"/>
    </source>
</evidence>
<feature type="compositionally biased region" description="Gly residues" evidence="1">
    <location>
        <begin position="37"/>
        <end position="50"/>
    </location>
</feature>
<proteinExistence type="predicted"/>
<name>A0A8J3B3K5_9ACTN</name>
<keyword evidence="4" id="KW-1185">Reference proteome</keyword>
<comment type="caution">
    <text evidence="3">The sequence shown here is derived from an EMBL/GenBank/DDBJ whole genome shotgun (WGS) entry which is preliminary data.</text>
</comment>
<dbReference type="EMBL" id="BMQB01000001">
    <property type="protein sequence ID" value="GGJ76423.1"/>
    <property type="molecule type" value="Genomic_DNA"/>
</dbReference>
<dbReference type="Proteomes" id="UP000649739">
    <property type="component" value="Unassembled WGS sequence"/>
</dbReference>
<dbReference type="AlphaFoldDB" id="A0A8J3B3K5"/>
<organism evidence="3 4">
    <name type="scientific">Pilimelia anulata</name>
    <dbReference type="NCBI Taxonomy" id="53371"/>
    <lineage>
        <taxon>Bacteria</taxon>
        <taxon>Bacillati</taxon>
        <taxon>Actinomycetota</taxon>
        <taxon>Actinomycetes</taxon>
        <taxon>Micromonosporales</taxon>
        <taxon>Micromonosporaceae</taxon>
        <taxon>Pilimelia</taxon>
    </lineage>
</organism>
<dbReference type="RefSeq" id="WP_189168167.1">
    <property type="nucleotide sequence ID" value="NZ_BMQB01000001.1"/>
</dbReference>
<feature type="chain" id="PRO_5035308879" evidence="2">
    <location>
        <begin position="29"/>
        <end position="164"/>
    </location>
</feature>
<reference evidence="3" key="1">
    <citation type="journal article" date="2014" name="Int. J. Syst. Evol. Microbiol.">
        <title>Complete genome sequence of Corynebacterium casei LMG S-19264T (=DSM 44701T), isolated from a smear-ripened cheese.</title>
        <authorList>
            <consortium name="US DOE Joint Genome Institute (JGI-PGF)"/>
            <person name="Walter F."/>
            <person name="Albersmeier A."/>
            <person name="Kalinowski J."/>
            <person name="Ruckert C."/>
        </authorList>
    </citation>
    <scope>NUCLEOTIDE SEQUENCE</scope>
    <source>
        <strain evidence="3">JCM 3090</strain>
    </source>
</reference>
<evidence type="ECO:0000313" key="3">
    <source>
        <dbReference type="EMBL" id="GGJ76423.1"/>
    </source>
</evidence>
<evidence type="ECO:0000256" key="1">
    <source>
        <dbReference type="SAM" id="MobiDB-lite"/>
    </source>
</evidence>
<feature type="region of interest" description="Disordered" evidence="1">
    <location>
        <begin position="29"/>
        <end position="55"/>
    </location>
</feature>
<gene>
    <name evidence="3" type="ORF">GCM10010123_03010</name>
</gene>
<dbReference type="PROSITE" id="PS51257">
    <property type="entry name" value="PROKAR_LIPOPROTEIN"/>
    <property type="match status" value="1"/>
</dbReference>
<protein>
    <submittedName>
        <fullName evidence="3">Uncharacterized protein</fullName>
    </submittedName>
</protein>